<comment type="caution">
    <text evidence="1">The sequence shown here is derived from an EMBL/GenBank/DDBJ whole genome shotgun (WGS) entry which is preliminary data.</text>
</comment>
<name>A0ACB7Y6C8_9ERIC</name>
<evidence type="ECO:0000313" key="2">
    <source>
        <dbReference type="Proteomes" id="UP000828048"/>
    </source>
</evidence>
<keyword evidence="2" id="KW-1185">Reference proteome</keyword>
<protein>
    <submittedName>
        <fullName evidence="1">Uncharacterized protein</fullName>
    </submittedName>
</protein>
<gene>
    <name evidence="1" type="ORF">Vadar_011833</name>
</gene>
<sequence length="221" mass="25091">MDNNTSEAFNEAIKDARDKPMLTMLESIRRYLMTRLQTRFKLVMGFKGTICPRIRSKLEGTKKWVGECEVMYSGGTIFEVITVLRTYIVDIGQKTCSCRKWDVSGVPCVHGLAAIIIDKSDPKQVELLEEEVHKVGEVEVEEEERGVVEEKGVADLGVEEQGVQTPMIWVAEEEVEEEGLRTLVSLLAINKLQTPMSWVEEEELLPMGEIHNQLWGKAKHQ</sequence>
<proteinExistence type="predicted"/>
<dbReference type="Proteomes" id="UP000828048">
    <property type="component" value="Chromosome 7"/>
</dbReference>
<dbReference type="EMBL" id="CM037157">
    <property type="protein sequence ID" value="KAH7849020.1"/>
    <property type="molecule type" value="Genomic_DNA"/>
</dbReference>
<organism evidence="1 2">
    <name type="scientific">Vaccinium darrowii</name>
    <dbReference type="NCBI Taxonomy" id="229202"/>
    <lineage>
        <taxon>Eukaryota</taxon>
        <taxon>Viridiplantae</taxon>
        <taxon>Streptophyta</taxon>
        <taxon>Embryophyta</taxon>
        <taxon>Tracheophyta</taxon>
        <taxon>Spermatophyta</taxon>
        <taxon>Magnoliopsida</taxon>
        <taxon>eudicotyledons</taxon>
        <taxon>Gunneridae</taxon>
        <taxon>Pentapetalae</taxon>
        <taxon>asterids</taxon>
        <taxon>Ericales</taxon>
        <taxon>Ericaceae</taxon>
        <taxon>Vaccinioideae</taxon>
        <taxon>Vaccinieae</taxon>
        <taxon>Vaccinium</taxon>
    </lineage>
</organism>
<evidence type="ECO:0000313" key="1">
    <source>
        <dbReference type="EMBL" id="KAH7849020.1"/>
    </source>
</evidence>
<accession>A0ACB7Y6C8</accession>
<reference evidence="1 2" key="1">
    <citation type="journal article" date="2021" name="Hortic Res">
        <title>High-quality reference genome and annotation aids understanding of berry development for evergreen blueberry (Vaccinium darrowii).</title>
        <authorList>
            <person name="Yu J."/>
            <person name="Hulse-Kemp A.M."/>
            <person name="Babiker E."/>
            <person name="Staton M."/>
        </authorList>
    </citation>
    <scope>NUCLEOTIDE SEQUENCE [LARGE SCALE GENOMIC DNA]</scope>
    <source>
        <strain evidence="2">cv. NJ 8807/NJ 8810</strain>
        <tissue evidence="1">Young leaf</tissue>
    </source>
</reference>